<accession>A0A821NDP3</accession>
<gene>
    <name evidence="2" type="ORF">PMACD_LOCUS2582</name>
</gene>
<dbReference type="InterPro" id="IPR016186">
    <property type="entry name" value="C-type_lectin-like/link_sf"/>
</dbReference>
<dbReference type="Proteomes" id="UP000663880">
    <property type="component" value="Unassembled WGS sequence"/>
</dbReference>
<dbReference type="EMBL" id="CAJOBZ010000004">
    <property type="protein sequence ID" value="CAF4785511.1"/>
    <property type="molecule type" value="Genomic_DNA"/>
</dbReference>
<sequence length="768" mass="86383">MYNNFNGTLGANTKFVDTTAQYDAVRAYLKELDISSAVWVGLIRSNPDGDFTWTDYRGLSGEGYWSSAPDSRTAPLCAAADPASDYRWDARACGGPSVASFICELPVPQWALGSEGCMLKALPALTVLYLPESAAVQLTTDCGLAGVRRVQCTGNVKREDLLKDLSCSEDDTSTTLWNVHFTGNDMETTTGLMFDGDSVTGENIMTEQQEIQQSTVKSSTTQTFNLVTQNVPTKQNRQNSMFDKVPDLNIIENNNIYNNIPTGPYKTDFSSTEYANKLEDERHMHHKLLHDELARLGNFESIFNQATDHFVPPLVMAKAKLGNDMNAMSFEEKLAQEHEDYEEMTKHSNDMKLINKNNVVTTQVPQYKTTDNIIINTQDLIHENKDKEITKKIVPKKYFSKQTKPLDVKRKSLPVINLKASLDDEINITPTSSITTPHTKVITPKYDVQNNTDNDEKDETSIELTVIIREPTTNLKDIEYNLSNGSDMITKYSHKVFNSSVTYNDLSEHTVLITKPNSTIVGNAEIIQEINSLNDSFVESNPSTTDTTHHSYEVFSTSEPYKNDFNREVIQTEAKIDIVSGKSKHVVESKLNQILDLEKSTEQPIFKDDIENNNVTTESFLDIISHVTSFDSNNSNVLINQTNHMYINNMVTSSPESNMTENRHNINNSSHNNYTLVSEVFVINVTQDEIPNIIINGNITEIIEPSENLESNIELHLSSNSSEEEIDDFQSPLLSGADDSEIHKPMRTRRIQNVQNRGKKFNPFRILG</sequence>
<dbReference type="AlphaFoldDB" id="A0A821NDP3"/>
<comment type="caution">
    <text evidence="2">The sequence shown here is derived from an EMBL/GenBank/DDBJ whole genome shotgun (WGS) entry which is preliminary data.</text>
</comment>
<name>A0A821NDP3_9NEOP</name>
<dbReference type="PROSITE" id="PS50041">
    <property type="entry name" value="C_TYPE_LECTIN_2"/>
    <property type="match status" value="1"/>
</dbReference>
<feature type="domain" description="C-type lectin" evidence="1">
    <location>
        <begin position="16"/>
        <end position="93"/>
    </location>
</feature>
<dbReference type="Gene3D" id="3.10.100.10">
    <property type="entry name" value="Mannose-Binding Protein A, subunit A"/>
    <property type="match status" value="1"/>
</dbReference>
<dbReference type="SUPFAM" id="SSF56436">
    <property type="entry name" value="C-type lectin-like"/>
    <property type="match status" value="1"/>
</dbReference>
<dbReference type="InterPro" id="IPR016187">
    <property type="entry name" value="CTDL_fold"/>
</dbReference>
<dbReference type="Pfam" id="PF00059">
    <property type="entry name" value="Lectin_C"/>
    <property type="match status" value="1"/>
</dbReference>
<keyword evidence="3" id="KW-1185">Reference proteome</keyword>
<dbReference type="CDD" id="cd00037">
    <property type="entry name" value="CLECT"/>
    <property type="match status" value="1"/>
</dbReference>
<proteinExistence type="predicted"/>
<evidence type="ECO:0000313" key="3">
    <source>
        <dbReference type="Proteomes" id="UP000663880"/>
    </source>
</evidence>
<organism evidence="2 3">
    <name type="scientific">Pieris macdunnoughi</name>
    <dbReference type="NCBI Taxonomy" id="345717"/>
    <lineage>
        <taxon>Eukaryota</taxon>
        <taxon>Metazoa</taxon>
        <taxon>Ecdysozoa</taxon>
        <taxon>Arthropoda</taxon>
        <taxon>Hexapoda</taxon>
        <taxon>Insecta</taxon>
        <taxon>Pterygota</taxon>
        <taxon>Neoptera</taxon>
        <taxon>Endopterygota</taxon>
        <taxon>Lepidoptera</taxon>
        <taxon>Glossata</taxon>
        <taxon>Ditrysia</taxon>
        <taxon>Papilionoidea</taxon>
        <taxon>Pieridae</taxon>
        <taxon>Pierinae</taxon>
        <taxon>Pieris</taxon>
    </lineage>
</organism>
<protein>
    <recommendedName>
        <fullName evidence="1">C-type lectin domain-containing protein</fullName>
    </recommendedName>
</protein>
<evidence type="ECO:0000313" key="2">
    <source>
        <dbReference type="EMBL" id="CAF4785511.1"/>
    </source>
</evidence>
<dbReference type="OrthoDB" id="5858677at2759"/>
<evidence type="ECO:0000259" key="1">
    <source>
        <dbReference type="PROSITE" id="PS50041"/>
    </source>
</evidence>
<dbReference type="InterPro" id="IPR001304">
    <property type="entry name" value="C-type_lectin-like"/>
</dbReference>
<reference evidence="2" key="1">
    <citation type="submission" date="2021-02" db="EMBL/GenBank/DDBJ databases">
        <authorList>
            <person name="Steward A R."/>
        </authorList>
    </citation>
    <scope>NUCLEOTIDE SEQUENCE</scope>
</reference>